<evidence type="ECO:0000256" key="2">
    <source>
        <dbReference type="ARBA" id="ARBA00022714"/>
    </source>
</evidence>
<keyword evidence="3" id="KW-0479">Metal-binding</keyword>
<dbReference type="InterPro" id="IPR001663">
    <property type="entry name" value="Rng_hydr_dOase-A"/>
</dbReference>
<comment type="caution">
    <text evidence="10">The sequence shown here is derived from an EMBL/GenBank/DDBJ whole genome shotgun (WGS) entry which is preliminary data.</text>
</comment>
<keyword evidence="11" id="KW-1185">Reference proteome</keyword>
<evidence type="ECO:0000313" key="10">
    <source>
        <dbReference type="EMBL" id="MCI4675868.1"/>
    </source>
</evidence>
<accession>A0ABS9YXB2</accession>
<evidence type="ECO:0000256" key="3">
    <source>
        <dbReference type="ARBA" id="ARBA00022723"/>
    </source>
</evidence>
<dbReference type="PANTHER" id="PTHR43756:SF1">
    <property type="entry name" value="3-PHENYLPROPIONATE_CINNAMIC ACID DIOXYGENASE SUBUNIT ALPHA"/>
    <property type="match status" value="1"/>
</dbReference>
<organism evidence="10 11">
    <name type="scientific">Candidatus Mycolicibacterium alkanivorans</name>
    <dbReference type="NCBI Taxonomy" id="2954114"/>
    <lineage>
        <taxon>Bacteria</taxon>
        <taxon>Bacillati</taxon>
        <taxon>Actinomycetota</taxon>
        <taxon>Actinomycetes</taxon>
        <taxon>Mycobacteriales</taxon>
        <taxon>Mycobacteriaceae</taxon>
        <taxon>Mycolicibacterium</taxon>
    </lineage>
</organism>
<reference evidence="10" key="1">
    <citation type="journal article" date="2022" name="ISME J.">
        <title>Identification of active gaseous-alkane degraders at natural gas seeps.</title>
        <authorList>
            <person name="Farhan Ul Haque M."/>
            <person name="Hernandez M."/>
            <person name="Crombie A.T."/>
            <person name="Murrell J.C."/>
        </authorList>
    </citation>
    <scope>NUCLEOTIDE SEQUENCE</scope>
    <source>
        <strain evidence="10">ANDR5</strain>
    </source>
</reference>
<dbReference type="PROSITE" id="PS00570">
    <property type="entry name" value="RING_HYDROXYL_ALPHA"/>
    <property type="match status" value="1"/>
</dbReference>
<name>A0ABS9YXB2_9MYCO</name>
<dbReference type="CDD" id="cd03469">
    <property type="entry name" value="Rieske_RO_Alpha_N"/>
    <property type="match status" value="1"/>
</dbReference>
<dbReference type="InterPro" id="IPR015881">
    <property type="entry name" value="ARHD_Rieske_2Fe_2S"/>
</dbReference>
<evidence type="ECO:0000256" key="7">
    <source>
        <dbReference type="ARBA" id="ARBA00023014"/>
    </source>
</evidence>
<dbReference type="Proteomes" id="UP001139068">
    <property type="component" value="Unassembled WGS sequence"/>
</dbReference>
<dbReference type="GO" id="GO:0051213">
    <property type="term" value="F:dioxygenase activity"/>
    <property type="evidence" value="ECO:0007669"/>
    <property type="project" value="UniProtKB-KW"/>
</dbReference>
<evidence type="ECO:0000313" key="11">
    <source>
        <dbReference type="Proteomes" id="UP001139068"/>
    </source>
</evidence>
<dbReference type="EMBL" id="JAIVFL010000001">
    <property type="protein sequence ID" value="MCI4675868.1"/>
    <property type="molecule type" value="Genomic_DNA"/>
</dbReference>
<keyword evidence="8" id="KW-0520">NAD</keyword>
<dbReference type="PROSITE" id="PS51296">
    <property type="entry name" value="RIESKE"/>
    <property type="match status" value="1"/>
</dbReference>
<dbReference type="PANTHER" id="PTHR43756">
    <property type="entry name" value="CHOLINE MONOOXYGENASE, CHLOROPLASTIC"/>
    <property type="match status" value="1"/>
</dbReference>
<evidence type="ECO:0000259" key="9">
    <source>
        <dbReference type="PROSITE" id="PS51296"/>
    </source>
</evidence>
<dbReference type="PRINTS" id="PR00090">
    <property type="entry name" value="RNGDIOXGNASE"/>
</dbReference>
<evidence type="ECO:0000256" key="5">
    <source>
        <dbReference type="ARBA" id="ARBA00023002"/>
    </source>
</evidence>
<dbReference type="InterPro" id="IPR015879">
    <property type="entry name" value="Ring_hydroxy_dOase_asu_C_dom"/>
</dbReference>
<protein>
    <submittedName>
        <fullName evidence="10">Aromatic ring-hydroxylating dioxygenase subunit alpha</fullName>
    </submittedName>
</protein>
<keyword evidence="6" id="KW-0408">Iron</keyword>
<sequence length="421" mass="47246">MGPAATQLIVDDPDSGVFRIHRSALTSPQIFEAERDLVFDRCWLYLGHESEIPTPGDFVRRSVAGRPLIFVRSAKTGQIRALHNTCPHRGATVCRADSGNGKVFQCFYHAWSFNTDGELVGVPDRQGYGPAFRMEEMGLRPVAAVESYRGFVFVTFDPDAESLVDYLSGARDYLDLLVDESESGWEILNGSNQYSINANWKLLVENSIDGYHAAPTHDTYMKYLSSMGISVADGLAGRGRGLGHGHAVMEYKAPWGRPIAKWEKQFGEETRPEMENMRSRLVELYGAERAEVMAENNRNLFIYPNLIINDIQAVTVRTFMPTAADHMNVSAWHLAPKAELPQARALRLESFLSFLGPGGFATPDDVEALESCQDGFRSGGVEWNDISRGMTREPKATDEEQMRAFWRRWRQQVSPQREVVA</sequence>
<evidence type="ECO:0000256" key="4">
    <source>
        <dbReference type="ARBA" id="ARBA00022964"/>
    </source>
</evidence>
<evidence type="ECO:0000256" key="8">
    <source>
        <dbReference type="ARBA" id="ARBA00023027"/>
    </source>
</evidence>
<dbReference type="InterPro" id="IPR036922">
    <property type="entry name" value="Rieske_2Fe-2S_sf"/>
</dbReference>
<dbReference type="Pfam" id="PF00848">
    <property type="entry name" value="Ring_hydroxyl_A"/>
    <property type="match status" value="1"/>
</dbReference>
<keyword evidence="2" id="KW-0001">2Fe-2S</keyword>
<keyword evidence="5" id="KW-0560">Oxidoreductase</keyword>
<comment type="similarity">
    <text evidence="1">Belongs to the bacterial ring-hydroxylating dioxygenase alpha subunit family.</text>
</comment>
<evidence type="ECO:0000256" key="6">
    <source>
        <dbReference type="ARBA" id="ARBA00023004"/>
    </source>
</evidence>
<dbReference type="Gene3D" id="3.90.380.10">
    <property type="entry name" value="Naphthalene 1,2-dioxygenase Alpha Subunit, Chain A, domain 1"/>
    <property type="match status" value="1"/>
</dbReference>
<keyword evidence="4 10" id="KW-0223">Dioxygenase</keyword>
<evidence type="ECO:0000256" key="1">
    <source>
        <dbReference type="ARBA" id="ARBA00008751"/>
    </source>
</evidence>
<dbReference type="Gene3D" id="2.102.10.10">
    <property type="entry name" value="Rieske [2Fe-2S] iron-sulphur domain"/>
    <property type="match status" value="1"/>
</dbReference>
<keyword evidence="7" id="KW-0411">Iron-sulfur</keyword>
<dbReference type="Pfam" id="PF00355">
    <property type="entry name" value="Rieske"/>
    <property type="match status" value="1"/>
</dbReference>
<feature type="domain" description="Rieske" evidence="9">
    <location>
        <begin position="44"/>
        <end position="142"/>
    </location>
</feature>
<dbReference type="RefSeq" id="WP_243072128.1">
    <property type="nucleotide sequence ID" value="NZ_JAIVFL010000001.1"/>
</dbReference>
<proteinExistence type="inferred from homology"/>
<dbReference type="SUPFAM" id="SSF50022">
    <property type="entry name" value="ISP domain"/>
    <property type="match status" value="1"/>
</dbReference>
<gene>
    <name evidence="10" type="ORF">K9U37_13670</name>
</gene>
<dbReference type="SUPFAM" id="SSF55961">
    <property type="entry name" value="Bet v1-like"/>
    <property type="match status" value="1"/>
</dbReference>
<dbReference type="InterPro" id="IPR017941">
    <property type="entry name" value="Rieske_2Fe-2S"/>
</dbReference>